<feature type="transmembrane region" description="Helical" evidence="5">
    <location>
        <begin position="204"/>
        <end position="228"/>
    </location>
</feature>
<feature type="transmembrane region" description="Helical" evidence="5">
    <location>
        <begin position="291"/>
        <end position="311"/>
    </location>
</feature>
<evidence type="ECO:0000313" key="7">
    <source>
        <dbReference type="Proteomes" id="UP000236173"/>
    </source>
</evidence>
<keyword evidence="1 5" id="KW-1003">Cell membrane</keyword>
<sequence length="955" mass="109492">MRRYGWLVGLVVFAVVLLCARQLAWLVTEWAWFREVGYPQVFWTRFWARVAVGLVVGLVFAAGIGINLLLVQRWASRRRWRTYPVGWVGLLLNWLETGFRNALLLIAAAFGVVTGVAAARHWELVLQFWYGFRTPAGVADPIFGKDISFYLFALPFWRFLYDYLFAALIVALLATAILYGFYAFADTALAGRYPTTLQGQVRTVLAYMTPLVRAHLLTLLALVLFALAGHFRLSMFELLYRRGPGEVVWGIGYTDAHVRLPVLWVLMGVFLVGGVLVLWSVRARAPVRAGIGLAIAFAGAWLVGTFLPTLFQHYVVKPNELAMEKTYLTYNIRMTRVAYGIHNTRIVDYPFRGAVTTEVVTRNKELLDSVRLWDYRPLQDTLRQRQAIRTYYTFVDVDIDRYWVGGAYRQVMLAVRELDVEQLRPSWFSRHFLWTHGYGVVVVPVNEVEQEGMPVLWVQDIPPRSRFRELQIKEPRIYFGELTNHYIVVRTRQREFDYPKSATGGAGEAMARTTYRGRGGVPIGNWLMRVAFALRFGEPSLALNRDILPQSRLLFRRQIHERVRAIAPFLLFDRDPYIVIAGGRLYWLMDAYTYSDRFPYAEPATWEQTVPLEKGEVTERVRLNYIRNAVKVVIDAYHGTVQFYIADPTDPIVRVYARIFPGMFRPLSAMPKDLQAHLRYPANLLQLQAERLLLYHVTDPEQFYQQEDRWAIAQEVYGETQQPVEPYYVMMRLPDRQGSSADRPIEFALILPFTPYGEPGKERHNLVALLMARCDLPNIGDLFILRMPAGEQVYGPAQIEARIDNDAEISKDLTLWRQRGSDIIRGNLLVVPLDGALLYVEPLFLVAAQTRLPELKRVIVADQQRVVMDETLPKALARLLGQTPSPPPVAPDGQRAPDLMALATEIERTLTEAEESARRGDWARFGERFNRLRTLVQQLRQRLSGATVTEPTSPR</sequence>
<evidence type="ECO:0000256" key="5">
    <source>
        <dbReference type="HAMAP-Rule" id="MF_01600"/>
    </source>
</evidence>
<name>A0A2H5XAA0_9BACT</name>
<dbReference type="GO" id="GO:0005576">
    <property type="term" value="C:extracellular region"/>
    <property type="evidence" value="ECO:0007669"/>
    <property type="project" value="TreeGrafter"/>
</dbReference>
<evidence type="ECO:0000313" key="6">
    <source>
        <dbReference type="EMBL" id="GBC98095.1"/>
    </source>
</evidence>
<comment type="caution">
    <text evidence="5">Lacks conserved residue(s) required for the propagation of feature annotation.</text>
</comment>
<keyword evidence="3 5" id="KW-1133">Transmembrane helix</keyword>
<dbReference type="PANTHER" id="PTHR39344">
    <property type="entry name" value="UPF0182 PROTEIN SLL1060"/>
    <property type="match status" value="1"/>
</dbReference>
<evidence type="ECO:0000256" key="4">
    <source>
        <dbReference type="ARBA" id="ARBA00023136"/>
    </source>
</evidence>
<dbReference type="PANTHER" id="PTHR39344:SF1">
    <property type="entry name" value="UPF0182 PROTEIN SLL1060"/>
    <property type="match status" value="1"/>
</dbReference>
<dbReference type="GO" id="GO:0005886">
    <property type="term" value="C:plasma membrane"/>
    <property type="evidence" value="ECO:0007669"/>
    <property type="project" value="UniProtKB-SubCell"/>
</dbReference>
<gene>
    <name evidence="6" type="ORF">HRbin17_00591</name>
</gene>
<evidence type="ECO:0000256" key="2">
    <source>
        <dbReference type="ARBA" id="ARBA00022692"/>
    </source>
</evidence>
<feature type="transmembrane region" description="Helical" evidence="5">
    <location>
        <begin position="262"/>
        <end position="279"/>
    </location>
</feature>
<comment type="caution">
    <text evidence="6">The sequence shown here is derived from an EMBL/GenBank/DDBJ whole genome shotgun (WGS) entry which is preliminary data.</text>
</comment>
<dbReference type="Proteomes" id="UP000236173">
    <property type="component" value="Unassembled WGS sequence"/>
</dbReference>
<keyword evidence="2 5" id="KW-0812">Transmembrane</keyword>
<dbReference type="HAMAP" id="MF_01600">
    <property type="entry name" value="UPF0182"/>
    <property type="match status" value="1"/>
</dbReference>
<feature type="transmembrane region" description="Helical" evidence="5">
    <location>
        <begin position="163"/>
        <end position="184"/>
    </location>
</feature>
<dbReference type="EMBL" id="BEHT01000006">
    <property type="protein sequence ID" value="GBC98095.1"/>
    <property type="molecule type" value="Genomic_DNA"/>
</dbReference>
<comment type="similarity">
    <text evidence="5">Belongs to the UPF0182 family.</text>
</comment>
<reference evidence="7" key="1">
    <citation type="submission" date="2017-09" db="EMBL/GenBank/DDBJ databases">
        <title>Metaegenomics of thermophilic ammonia-oxidizing enrichment culture.</title>
        <authorList>
            <person name="Kato S."/>
            <person name="Suzuki K."/>
        </authorList>
    </citation>
    <scope>NUCLEOTIDE SEQUENCE [LARGE SCALE GENOMIC DNA]</scope>
</reference>
<dbReference type="Pfam" id="PF03699">
    <property type="entry name" value="UPF0182"/>
    <property type="match status" value="1"/>
</dbReference>
<evidence type="ECO:0000256" key="1">
    <source>
        <dbReference type="ARBA" id="ARBA00022475"/>
    </source>
</evidence>
<dbReference type="InterPro" id="IPR005372">
    <property type="entry name" value="UPF0182"/>
</dbReference>
<accession>A0A2H5XAA0</accession>
<keyword evidence="4 5" id="KW-0472">Membrane</keyword>
<organism evidence="6 7">
    <name type="scientific">Candidatus Fervidibacter japonicus</name>
    <dbReference type="NCBI Taxonomy" id="2035412"/>
    <lineage>
        <taxon>Bacteria</taxon>
        <taxon>Candidatus Fervidibacterota</taxon>
        <taxon>Candidatus Fervidibacter</taxon>
    </lineage>
</organism>
<protein>
    <recommendedName>
        <fullName evidence="5">UPF0182 protein HRbin17_00591</fullName>
    </recommendedName>
</protein>
<feature type="transmembrane region" description="Helical" evidence="5">
    <location>
        <begin position="102"/>
        <end position="122"/>
    </location>
</feature>
<dbReference type="AlphaFoldDB" id="A0A2H5XAA0"/>
<evidence type="ECO:0000256" key="3">
    <source>
        <dbReference type="ARBA" id="ARBA00022989"/>
    </source>
</evidence>
<proteinExistence type="inferred from homology"/>
<feature type="transmembrane region" description="Helical" evidence="5">
    <location>
        <begin position="46"/>
        <end position="71"/>
    </location>
</feature>
<comment type="subcellular location">
    <subcellularLocation>
        <location evidence="5">Cell membrane</location>
        <topology evidence="5">Multi-pass membrane protein</topology>
    </subcellularLocation>
</comment>